<comment type="caution">
    <text evidence="1">The sequence shown here is derived from an EMBL/GenBank/DDBJ whole genome shotgun (WGS) entry which is preliminary data.</text>
</comment>
<dbReference type="AlphaFoldDB" id="A0A0W0EYY8"/>
<protein>
    <submittedName>
        <fullName evidence="1">Uncharacterized protein</fullName>
    </submittedName>
</protein>
<evidence type="ECO:0000313" key="1">
    <source>
        <dbReference type="EMBL" id="KTB29237.1"/>
    </source>
</evidence>
<evidence type="ECO:0000313" key="2">
    <source>
        <dbReference type="Proteomes" id="UP000054988"/>
    </source>
</evidence>
<proteinExistence type="predicted"/>
<name>A0A0W0EYY8_MONRR</name>
<dbReference type="EMBL" id="LATX01002442">
    <property type="protein sequence ID" value="KTB29237.1"/>
    <property type="molecule type" value="Genomic_DNA"/>
</dbReference>
<accession>A0A0W0EYY8</accession>
<organism evidence="1 2">
    <name type="scientific">Moniliophthora roreri</name>
    <name type="common">Frosty pod rot fungus</name>
    <name type="synonym">Monilia roreri</name>
    <dbReference type="NCBI Taxonomy" id="221103"/>
    <lineage>
        <taxon>Eukaryota</taxon>
        <taxon>Fungi</taxon>
        <taxon>Dikarya</taxon>
        <taxon>Basidiomycota</taxon>
        <taxon>Agaricomycotina</taxon>
        <taxon>Agaricomycetes</taxon>
        <taxon>Agaricomycetidae</taxon>
        <taxon>Agaricales</taxon>
        <taxon>Marasmiineae</taxon>
        <taxon>Marasmiaceae</taxon>
        <taxon>Moniliophthora</taxon>
    </lineage>
</organism>
<gene>
    <name evidence="1" type="ORF">WG66_18189</name>
</gene>
<dbReference type="Proteomes" id="UP000054988">
    <property type="component" value="Unassembled WGS sequence"/>
</dbReference>
<reference evidence="1 2" key="1">
    <citation type="submission" date="2015-12" db="EMBL/GenBank/DDBJ databases">
        <title>Draft genome sequence of Moniliophthora roreri, the causal agent of frosty pod rot of cacao.</title>
        <authorList>
            <person name="Aime M.C."/>
            <person name="Diaz-Valderrama J.R."/>
            <person name="Kijpornyongpan T."/>
            <person name="Phillips-Mora W."/>
        </authorList>
    </citation>
    <scope>NUCLEOTIDE SEQUENCE [LARGE SCALE GENOMIC DNA]</scope>
    <source>
        <strain evidence="1 2">MCA 2952</strain>
    </source>
</reference>
<sequence length="196" mass="22326">MNASRTISIASFQGEDRDSEFLHIAYSGPDASETFRRDFEQFFRLRNVNIAQLFGYNDGRLALPALILYDVLVPVTRIWERNQFSSLLYTYFEYIAGAAQISDTDVNIAQYAQGPMFNIHLLTWFTLYRVSRRQLHTMNGFDPTTTDFARSLGYPPLEVIGDAARFEEIQDAEAMGFATSLSIVAVDAEEDMMDID</sequence>